<protein>
    <submittedName>
        <fullName evidence="2">Uncharacterized protein</fullName>
    </submittedName>
</protein>
<evidence type="ECO:0000313" key="2">
    <source>
        <dbReference type="EMBL" id="KIY60756.1"/>
    </source>
</evidence>
<feature type="region of interest" description="Disordered" evidence="1">
    <location>
        <begin position="133"/>
        <end position="167"/>
    </location>
</feature>
<proteinExistence type="predicted"/>
<gene>
    <name evidence="2" type="ORF">CYLTODRAFT_415927</name>
</gene>
<keyword evidence="3" id="KW-1185">Reference proteome</keyword>
<reference evidence="2 3" key="1">
    <citation type="journal article" date="2015" name="Fungal Genet. Biol.">
        <title>Evolution of novel wood decay mechanisms in Agaricales revealed by the genome sequences of Fistulina hepatica and Cylindrobasidium torrendii.</title>
        <authorList>
            <person name="Floudas D."/>
            <person name="Held B.W."/>
            <person name="Riley R."/>
            <person name="Nagy L.G."/>
            <person name="Koehler G."/>
            <person name="Ransdell A.S."/>
            <person name="Younus H."/>
            <person name="Chow J."/>
            <person name="Chiniquy J."/>
            <person name="Lipzen A."/>
            <person name="Tritt A."/>
            <person name="Sun H."/>
            <person name="Haridas S."/>
            <person name="LaButti K."/>
            <person name="Ohm R.A."/>
            <person name="Kues U."/>
            <person name="Blanchette R.A."/>
            <person name="Grigoriev I.V."/>
            <person name="Minto R.E."/>
            <person name="Hibbett D.S."/>
        </authorList>
    </citation>
    <scope>NUCLEOTIDE SEQUENCE [LARGE SCALE GENOMIC DNA]</scope>
    <source>
        <strain evidence="2 3">FP15055 ss-10</strain>
    </source>
</reference>
<feature type="region of interest" description="Disordered" evidence="1">
    <location>
        <begin position="211"/>
        <end position="252"/>
    </location>
</feature>
<dbReference type="AlphaFoldDB" id="A0A0D7ATZ2"/>
<dbReference type="EMBL" id="KN881289">
    <property type="protein sequence ID" value="KIY60756.1"/>
    <property type="molecule type" value="Genomic_DNA"/>
</dbReference>
<evidence type="ECO:0000256" key="1">
    <source>
        <dbReference type="SAM" id="MobiDB-lite"/>
    </source>
</evidence>
<feature type="compositionally biased region" description="Polar residues" evidence="1">
    <location>
        <begin position="150"/>
        <end position="167"/>
    </location>
</feature>
<feature type="compositionally biased region" description="Basic residues" evidence="1">
    <location>
        <begin position="214"/>
        <end position="242"/>
    </location>
</feature>
<sequence length="252" mass="27757">MSTPTFPIQLSCIIPSLDTSSCLYHPEDHHEYKMCGGAGLLTAADVEQCIELSEYMLTHDSVSVTELAQVPGYETLVRALEEVPGLEFGLCKIMTLGLDTAIDQMTSGLFLDNNNNIEYKEEALEAITNSVDVQDTPKPGKKTRGVAKGKSQQPYQGSCFNKPARNSRSYTQTIRAMPHVRANGKRPLSNKHTFPINKMFARCMLAATDGGHILKPKNKSKAKKGKAKAKSKGSKGHKKRKDTHWQDMDTSA</sequence>
<name>A0A0D7ATZ2_9AGAR</name>
<feature type="compositionally biased region" description="Basic and acidic residues" evidence="1">
    <location>
        <begin position="243"/>
        <end position="252"/>
    </location>
</feature>
<accession>A0A0D7ATZ2</accession>
<dbReference type="Proteomes" id="UP000054007">
    <property type="component" value="Unassembled WGS sequence"/>
</dbReference>
<evidence type="ECO:0000313" key="3">
    <source>
        <dbReference type="Proteomes" id="UP000054007"/>
    </source>
</evidence>
<organism evidence="2 3">
    <name type="scientific">Cylindrobasidium torrendii FP15055 ss-10</name>
    <dbReference type="NCBI Taxonomy" id="1314674"/>
    <lineage>
        <taxon>Eukaryota</taxon>
        <taxon>Fungi</taxon>
        <taxon>Dikarya</taxon>
        <taxon>Basidiomycota</taxon>
        <taxon>Agaricomycotina</taxon>
        <taxon>Agaricomycetes</taxon>
        <taxon>Agaricomycetidae</taxon>
        <taxon>Agaricales</taxon>
        <taxon>Marasmiineae</taxon>
        <taxon>Physalacriaceae</taxon>
        <taxon>Cylindrobasidium</taxon>
    </lineage>
</organism>